<dbReference type="OrthoDB" id="6088715at2759"/>
<protein>
    <submittedName>
        <fullName evidence="2">Uncharacterized protein</fullName>
    </submittedName>
</protein>
<comment type="caution">
    <text evidence="2">The sequence shown here is derived from an EMBL/GenBank/DDBJ whole genome shotgun (WGS) entry which is preliminary data.</text>
</comment>
<accession>A0A9Q1DTJ7</accession>
<keyword evidence="3" id="KW-1185">Reference proteome</keyword>
<evidence type="ECO:0000313" key="3">
    <source>
        <dbReference type="Proteomes" id="UP001152803"/>
    </source>
</evidence>
<feature type="compositionally biased region" description="Acidic residues" evidence="1">
    <location>
        <begin position="21"/>
        <end position="34"/>
    </location>
</feature>
<name>A0A9Q1DTJ7_CONCO</name>
<dbReference type="AlphaFoldDB" id="A0A9Q1DTJ7"/>
<evidence type="ECO:0000256" key="1">
    <source>
        <dbReference type="SAM" id="MobiDB-lite"/>
    </source>
</evidence>
<dbReference type="Proteomes" id="UP001152803">
    <property type="component" value="Unassembled WGS sequence"/>
</dbReference>
<dbReference type="InterPro" id="IPR052119">
    <property type="entry name" value="ElonginBC-PRC2_ViralRestrict"/>
</dbReference>
<gene>
    <name evidence="2" type="ORF">COCON_G00040940</name>
</gene>
<proteinExistence type="predicted"/>
<organism evidence="2 3">
    <name type="scientific">Conger conger</name>
    <name type="common">Conger eel</name>
    <name type="synonym">Muraena conger</name>
    <dbReference type="NCBI Taxonomy" id="82655"/>
    <lineage>
        <taxon>Eukaryota</taxon>
        <taxon>Metazoa</taxon>
        <taxon>Chordata</taxon>
        <taxon>Craniata</taxon>
        <taxon>Vertebrata</taxon>
        <taxon>Euteleostomi</taxon>
        <taxon>Actinopterygii</taxon>
        <taxon>Neopterygii</taxon>
        <taxon>Teleostei</taxon>
        <taxon>Anguilliformes</taxon>
        <taxon>Congridae</taxon>
        <taxon>Conger</taxon>
    </lineage>
</organism>
<dbReference type="EMBL" id="JAFJMO010000003">
    <property type="protein sequence ID" value="KAJ8281575.1"/>
    <property type="molecule type" value="Genomic_DNA"/>
</dbReference>
<dbReference type="GO" id="GO:0032184">
    <property type="term" value="F:SUMO polymer binding"/>
    <property type="evidence" value="ECO:0007669"/>
    <property type="project" value="TreeGrafter"/>
</dbReference>
<reference evidence="2" key="1">
    <citation type="journal article" date="2023" name="Science">
        <title>Genome structures resolve the early diversification of teleost fishes.</title>
        <authorList>
            <person name="Parey E."/>
            <person name="Louis A."/>
            <person name="Montfort J."/>
            <person name="Bouchez O."/>
            <person name="Roques C."/>
            <person name="Iampietro C."/>
            <person name="Lluch J."/>
            <person name="Castinel A."/>
            <person name="Donnadieu C."/>
            <person name="Desvignes T."/>
            <person name="Floi Bucao C."/>
            <person name="Jouanno E."/>
            <person name="Wen M."/>
            <person name="Mejri S."/>
            <person name="Dirks R."/>
            <person name="Jansen H."/>
            <person name="Henkel C."/>
            <person name="Chen W.J."/>
            <person name="Zahm M."/>
            <person name="Cabau C."/>
            <person name="Klopp C."/>
            <person name="Thompson A.W."/>
            <person name="Robinson-Rechavi M."/>
            <person name="Braasch I."/>
            <person name="Lecointre G."/>
            <person name="Bobe J."/>
            <person name="Postlethwait J.H."/>
            <person name="Berthelot C."/>
            <person name="Roest Crollius H."/>
            <person name="Guiguen Y."/>
        </authorList>
    </citation>
    <scope>NUCLEOTIDE SEQUENCE</scope>
    <source>
        <strain evidence="2">Concon-B</strain>
    </source>
</reference>
<dbReference type="PANTHER" id="PTHR23187:SF3">
    <property type="entry name" value="SUMO-INTERACTING MOTIF-CONTAINING PROTEIN 1"/>
    <property type="match status" value="1"/>
</dbReference>
<evidence type="ECO:0000313" key="2">
    <source>
        <dbReference type="EMBL" id="KAJ8281575.1"/>
    </source>
</evidence>
<sequence length="407" mass="46157">MGRPLQELGRDDGPVPVGDADKDEEEEEEEEEEEMCRLGLSLVRIAMEERCHDSMLQLLSDFLQPRLYPPPDVTSHLLRGILLDPESPPVLVLQAYSLLMRVQRNHPATLSTVPWDWDLLVSAMNERGSKCRQALSLLLQYVVHTLQDDFHLRLRRPLGSIAKATLSCNTNMPHVRDVIDWLVAAVESSTAVPGEQGSDTETEKRKARDDGLKMLLMLQKMLALAVEVDCSPTTSSNKISETLLHILMSSALRRPHRQLLLRTLDSRLLQCKLVELLLQRVCTEPTELPMSLSLILHFLRSATLPAEPTDGEEGWRRWRELLQLLWMLVVSYQEVTDGHLRRPITQRAGCSHPPIRTKRDDITRAELQEASEHFLSRASADLGPAPPPQVQELLSHLREHLLGFCTH</sequence>
<dbReference type="PANTHER" id="PTHR23187">
    <property type="entry name" value="FLJ44216 PROTEIN-RELATED"/>
    <property type="match status" value="1"/>
</dbReference>
<feature type="region of interest" description="Disordered" evidence="1">
    <location>
        <begin position="1"/>
        <end position="34"/>
    </location>
</feature>